<dbReference type="EMBL" id="CAJVQC010132181">
    <property type="protein sequence ID" value="CAG8841897.1"/>
    <property type="molecule type" value="Genomic_DNA"/>
</dbReference>
<evidence type="ECO:0000313" key="2">
    <source>
        <dbReference type="Proteomes" id="UP000789920"/>
    </source>
</evidence>
<gene>
    <name evidence="1" type="ORF">RPERSI_LOCUS32076</name>
</gene>
<comment type="caution">
    <text evidence="1">The sequence shown here is derived from an EMBL/GenBank/DDBJ whole genome shotgun (WGS) entry which is preliminary data.</text>
</comment>
<sequence length="103" mass="11738">AIRNKKTGEIIASKSNYLGCNVFRINKARDKILRIVKKQGTINKIVGIKDFSREANNRKEAESKLKHVSTSELLREIKNRADNKLVGRKDLLELAGIDWCLEC</sequence>
<evidence type="ECO:0000313" key="1">
    <source>
        <dbReference type="EMBL" id="CAG8841897.1"/>
    </source>
</evidence>
<protein>
    <submittedName>
        <fullName evidence="1">30689_t:CDS:1</fullName>
    </submittedName>
</protein>
<feature type="non-terminal residue" evidence="1">
    <location>
        <position position="1"/>
    </location>
</feature>
<accession>A0ACA9SN93</accession>
<dbReference type="Proteomes" id="UP000789920">
    <property type="component" value="Unassembled WGS sequence"/>
</dbReference>
<proteinExistence type="predicted"/>
<organism evidence="1 2">
    <name type="scientific">Racocetra persica</name>
    <dbReference type="NCBI Taxonomy" id="160502"/>
    <lineage>
        <taxon>Eukaryota</taxon>
        <taxon>Fungi</taxon>
        <taxon>Fungi incertae sedis</taxon>
        <taxon>Mucoromycota</taxon>
        <taxon>Glomeromycotina</taxon>
        <taxon>Glomeromycetes</taxon>
        <taxon>Diversisporales</taxon>
        <taxon>Gigasporaceae</taxon>
        <taxon>Racocetra</taxon>
    </lineage>
</organism>
<name>A0ACA9SN93_9GLOM</name>
<reference evidence="1" key="1">
    <citation type="submission" date="2021-06" db="EMBL/GenBank/DDBJ databases">
        <authorList>
            <person name="Kallberg Y."/>
            <person name="Tangrot J."/>
            <person name="Rosling A."/>
        </authorList>
    </citation>
    <scope>NUCLEOTIDE SEQUENCE</scope>
    <source>
        <strain evidence="1">MA461A</strain>
    </source>
</reference>
<keyword evidence="2" id="KW-1185">Reference proteome</keyword>